<evidence type="ECO:0000313" key="2">
    <source>
        <dbReference type="EMBL" id="KAF7271572.1"/>
    </source>
</evidence>
<feature type="region of interest" description="Disordered" evidence="1">
    <location>
        <begin position="90"/>
        <end position="134"/>
    </location>
</feature>
<evidence type="ECO:0000256" key="1">
    <source>
        <dbReference type="SAM" id="MobiDB-lite"/>
    </source>
</evidence>
<dbReference type="AlphaFoldDB" id="A0A834ID05"/>
<dbReference type="Proteomes" id="UP000625711">
    <property type="component" value="Unassembled WGS sequence"/>
</dbReference>
<name>A0A834ID05_RHYFE</name>
<sequence length="134" mass="14648">MVEAIVESSSNSGDFYEGVLLPINILEDATRVGEVPQIVKNETVRIDVGELSFRPVIPADLSSREPVLPRYFHIRASHLSADALRSPIIPLFPSTNRNSQPHRQHSDPISPPPSLHEQQPSTAPPQARTGATDA</sequence>
<proteinExistence type="predicted"/>
<reference evidence="2" key="1">
    <citation type="submission" date="2020-08" db="EMBL/GenBank/DDBJ databases">
        <title>Genome sequencing and assembly of the red palm weevil Rhynchophorus ferrugineus.</title>
        <authorList>
            <person name="Dias G.B."/>
            <person name="Bergman C.M."/>
            <person name="Manee M."/>
        </authorList>
    </citation>
    <scope>NUCLEOTIDE SEQUENCE</scope>
    <source>
        <strain evidence="2">AA-2017</strain>
        <tissue evidence="2">Whole larva</tissue>
    </source>
</reference>
<dbReference type="EMBL" id="JAACXV010013943">
    <property type="protein sequence ID" value="KAF7271572.1"/>
    <property type="molecule type" value="Genomic_DNA"/>
</dbReference>
<evidence type="ECO:0000313" key="3">
    <source>
        <dbReference type="Proteomes" id="UP000625711"/>
    </source>
</evidence>
<keyword evidence="3" id="KW-1185">Reference proteome</keyword>
<gene>
    <name evidence="2" type="ORF">GWI33_015558</name>
</gene>
<accession>A0A834ID05</accession>
<comment type="caution">
    <text evidence="2">The sequence shown here is derived from an EMBL/GenBank/DDBJ whole genome shotgun (WGS) entry which is preliminary data.</text>
</comment>
<protein>
    <submittedName>
        <fullName evidence="2">Uncharacterized protein</fullName>
    </submittedName>
</protein>
<organism evidence="2 3">
    <name type="scientific">Rhynchophorus ferrugineus</name>
    <name type="common">Red palm weevil</name>
    <name type="synonym">Curculio ferrugineus</name>
    <dbReference type="NCBI Taxonomy" id="354439"/>
    <lineage>
        <taxon>Eukaryota</taxon>
        <taxon>Metazoa</taxon>
        <taxon>Ecdysozoa</taxon>
        <taxon>Arthropoda</taxon>
        <taxon>Hexapoda</taxon>
        <taxon>Insecta</taxon>
        <taxon>Pterygota</taxon>
        <taxon>Neoptera</taxon>
        <taxon>Endopterygota</taxon>
        <taxon>Coleoptera</taxon>
        <taxon>Polyphaga</taxon>
        <taxon>Cucujiformia</taxon>
        <taxon>Curculionidae</taxon>
        <taxon>Dryophthorinae</taxon>
        <taxon>Rhynchophorus</taxon>
    </lineage>
</organism>